<comment type="subcellular location">
    <subcellularLocation>
        <location evidence="1">Cell membrane</location>
        <topology evidence="1">Multi-pass membrane protein</topology>
    </subcellularLocation>
</comment>
<protein>
    <recommendedName>
        <fullName evidence="7">Cardiolipin synthase N-terminal domain-containing protein</fullName>
    </recommendedName>
</protein>
<dbReference type="Proteomes" id="UP001142462">
    <property type="component" value="Unassembled WGS sequence"/>
</dbReference>
<organism evidence="8 9">
    <name type="scientific">Microbacterium barkeri</name>
    <dbReference type="NCBI Taxonomy" id="33917"/>
    <lineage>
        <taxon>Bacteria</taxon>
        <taxon>Bacillati</taxon>
        <taxon>Actinomycetota</taxon>
        <taxon>Actinomycetes</taxon>
        <taxon>Micrococcales</taxon>
        <taxon>Microbacteriaceae</taxon>
        <taxon>Microbacterium</taxon>
    </lineage>
</organism>
<keyword evidence="3 6" id="KW-0812">Transmembrane</keyword>
<evidence type="ECO:0000256" key="5">
    <source>
        <dbReference type="ARBA" id="ARBA00023136"/>
    </source>
</evidence>
<keyword evidence="5 6" id="KW-0472">Membrane</keyword>
<evidence type="ECO:0000313" key="8">
    <source>
        <dbReference type="EMBL" id="GLJ60108.1"/>
    </source>
</evidence>
<keyword evidence="2" id="KW-1003">Cell membrane</keyword>
<keyword evidence="9" id="KW-1185">Reference proteome</keyword>
<name>A0A9W6H0N6_9MICO</name>
<evidence type="ECO:0000256" key="3">
    <source>
        <dbReference type="ARBA" id="ARBA00022692"/>
    </source>
</evidence>
<accession>A0A9W6H0N6</accession>
<keyword evidence="4 6" id="KW-1133">Transmembrane helix</keyword>
<dbReference type="GO" id="GO:0005886">
    <property type="term" value="C:plasma membrane"/>
    <property type="evidence" value="ECO:0007669"/>
    <property type="project" value="UniProtKB-SubCell"/>
</dbReference>
<evidence type="ECO:0000256" key="6">
    <source>
        <dbReference type="SAM" id="Phobius"/>
    </source>
</evidence>
<evidence type="ECO:0000256" key="1">
    <source>
        <dbReference type="ARBA" id="ARBA00004651"/>
    </source>
</evidence>
<gene>
    <name evidence="8" type="ORF">GCM10017576_02370</name>
</gene>
<dbReference type="EMBL" id="BSEJ01000001">
    <property type="protein sequence ID" value="GLJ60108.1"/>
    <property type="molecule type" value="Genomic_DNA"/>
</dbReference>
<evidence type="ECO:0000256" key="2">
    <source>
        <dbReference type="ARBA" id="ARBA00022475"/>
    </source>
</evidence>
<dbReference type="InterPro" id="IPR027379">
    <property type="entry name" value="CLS_N"/>
</dbReference>
<feature type="transmembrane region" description="Helical" evidence="6">
    <location>
        <begin position="25"/>
        <end position="46"/>
    </location>
</feature>
<evidence type="ECO:0000313" key="9">
    <source>
        <dbReference type="Proteomes" id="UP001142462"/>
    </source>
</evidence>
<feature type="domain" description="Cardiolipin synthase N-terminal" evidence="7">
    <location>
        <begin position="36"/>
        <end position="80"/>
    </location>
</feature>
<evidence type="ECO:0000259" key="7">
    <source>
        <dbReference type="Pfam" id="PF13396"/>
    </source>
</evidence>
<dbReference type="AlphaFoldDB" id="A0A9W6H0N6"/>
<dbReference type="Pfam" id="PF13396">
    <property type="entry name" value="PLDc_N"/>
    <property type="match status" value="1"/>
</dbReference>
<reference evidence="8" key="2">
    <citation type="submission" date="2023-01" db="EMBL/GenBank/DDBJ databases">
        <authorList>
            <person name="Sun Q."/>
            <person name="Evtushenko L."/>
        </authorList>
    </citation>
    <scope>NUCLEOTIDE SEQUENCE</scope>
    <source>
        <strain evidence="8">VKM Ac-1020</strain>
    </source>
</reference>
<sequence length="87" mass="9510">MHVPIATLGQVDPQLNPLIPAWTDIAWSSCVAAAVVLAILALVSIARMRRRAPGYGDLLWGALVVIVPVFGAIAWFVVGRRRHMLQR</sequence>
<reference evidence="8" key="1">
    <citation type="journal article" date="2014" name="Int. J. Syst. Evol. Microbiol.">
        <title>Complete genome sequence of Corynebacterium casei LMG S-19264T (=DSM 44701T), isolated from a smear-ripened cheese.</title>
        <authorList>
            <consortium name="US DOE Joint Genome Institute (JGI-PGF)"/>
            <person name="Walter F."/>
            <person name="Albersmeier A."/>
            <person name="Kalinowski J."/>
            <person name="Ruckert C."/>
        </authorList>
    </citation>
    <scope>NUCLEOTIDE SEQUENCE</scope>
    <source>
        <strain evidence="8">VKM Ac-1020</strain>
    </source>
</reference>
<evidence type="ECO:0000256" key="4">
    <source>
        <dbReference type="ARBA" id="ARBA00022989"/>
    </source>
</evidence>
<feature type="transmembrane region" description="Helical" evidence="6">
    <location>
        <begin position="58"/>
        <end position="78"/>
    </location>
</feature>
<proteinExistence type="predicted"/>
<comment type="caution">
    <text evidence="8">The sequence shown here is derived from an EMBL/GenBank/DDBJ whole genome shotgun (WGS) entry which is preliminary data.</text>
</comment>